<keyword evidence="3" id="KW-1185">Reference proteome</keyword>
<accession>A0ABY2CVZ9</accession>
<name>A0ABY2CVZ9_GULMO</name>
<evidence type="ECO:0000313" key="2">
    <source>
        <dbReference type="EMBL" id="TCW31409.1"/>
    </source>
</evidence>
<keyword evidence="1" id="KW-0812">Transmembrane</keyword>
<keyword evidence="1" id="KW-0472">Membrane</keyword>
<evidence type="ECO:0000256" key="1">
    <source>
        <dbReference type="SAM" id="Phobius"/>
    </source>
</evidence>
<feature type="transmembrane region" description="Helical" evidence="1">
    <location>
        <begin position="7"/>
        <end position="27"/>
    </location>
</feature>
<dbReference type="EMBL" id="SMDA01000005">
    <property type="protein sequence ID" value="TCW31409.1"/>
    <property type="molecule type" value="Genomic_DNA"/>
</dbReference>
<organism evidence="2 3">
    <name type="scientific">Gulbenkiania mobilis</name>
    <dbReference type="NCBI Taxonomy" id="397457"/>
    <lineage>
        <taxon>Bacteria</taxon>
        <taxon>Pseudomonadati</taxon>
        <taxon>Pseudomonadota</taxon>
        <taxon>Betaproteobacteria</taxon>
        <taxon>Neisseriales</taxon>
        <taxon>Chromobacteriaceae</taxon>
        <taxon>Gulbenkiania</taxon>
    </lineage>
</organism>
<reference evidence="2 3" key="1">
    <citation type="submission" date="2019-03" db="EMBL/GenBank/DDBJ databases">
        <title>Genomic Encyclopedia of Type Strains, Phase IV (KMG-IV): sequencing the most valuable type-strain genomes for metagenomic binning, comparative biology and taxonomic classification.</title>
        <authorList>
            <person name="Goeker M."/>
        </authorList>
    </citation>
    <scope>NUCLEOTIDE SEQUENCE [LARGE SCALE GENOMIC DNA]</scope>
    <source>
        <strain evidence="2 3">DSM 18507</strain>
    </source>
</reference>
<protein>
    <submittedName>
        <fullName evidence="2">Uncharacterized protein</fullName>
    </submittedName>
</protein>
<dbReference type="Proteomes" id="UP000294801">
    <property type="component" value="Unassembled WGS sequence"/>
</dbReference>
<feature type="transmembrane region" description="Helical" evidence="1">
    <location>
        <begin position="33"/>
        <end position="66"/>
    </location>
</feature>
<gene>
    <name evidence="2" type="ORF">EV669_105110</name>
</gene>
<proteinExistence type="predicted"/>
<sequence length="76" mass="8081">MDKEDRAEAIATALIWLIGLALFAWSWQVSGSFIAALIVTAVGGFFLVLLAGPLVAVAAFLLSLAADLIWPPRSRP</sequence>
<dbReference type="RefSeq" id="WP_132098470.1">
    <property type="nucleotide sequence ID" value="NZ_SMDA01000005.1"/>
</dbReference>
<keyword evidence="1" id="KW-1133">Transmembrane helix</keyword>
<comment type="caution">
    <text evidence="2">The sequence shown here is derived from an EMBL/GenBank/DDBJ whole genome shotgun (WGS) entry which is preliminary data.</text>
</comment>
<evidence type="ECO:0000313" key="3">
    <source>
        <dbReference type="Proteomes" id="UP000294801"/>
    </source>
</evidence>